<protein>
    <submittedName>
        <fullName evidence="6">TetR/AcrR family transcriptional regulator</fullName>
    </submittedName>
</protein>
<dbReference type="Pfam" id="PF00440">
    <property type="entry name" value="TetR_N"/>
    <property type="match status" value="1"/>
</dbReference>
<keyword evidence="3" id="KW-0804">Transcription</keyword>
<evidence type="ECO:0000256" key="2">
    <source>
        <dbReference type="ARBA" id="ARBA00023125"/>
    </source>
</evidence>
<name>A0ABV2A636_9GAMM</name>
<dbReference type="PANTHER" id="PTHR30055:SF234">
    <property type="entry name" value="HTH-TYPE TRANSCRIPTIONAL REGULATOR BETI"/>
    <property type="match status" value="1"/>
</dbReference>
<evidence type="ECO:0000256" key="1">
    <source>
        <dbReference type="ARBA" id="ARBA00023015"/>
    </source>
</evidence>
<evidence type="ECO:0000256" key="3">
    <source>
        <dbReference type="ARBA" id="ARBA00023163"/>
    </source>
</evidence>
<sequence>MPTRKTTTRKRSGAPKRTYLSRDRRRQALLDVASGIVESEGWAALTMSALAERGGTSRQLVYQHFPSLEKLLADTAWHIFHGTMQQTQASIAAHPSALTEAAKASESFTLDLPPGRGDALWQLVAGTASATPELEKIRRSLRQVIVGLWAPLVRKQLGLNPADARAYAWMAVMAFWGMRQLIRDGEITRTRGIRLFNEFLDRIAAR</sequence>
<dbReference type="Proteomes" id="UP001465331">
    <property type="component" value="Unassembled WGS sequence"/>
</dbReference>
<keyword evidence="7" id="KW-1185">Reference proteome</keyword>
<evidence type="ECO:0000259" key="5">
    <source>
        <dbReference type="PROSITE" id="PS50977"/>
    </source>
</evidence>
<gene>
    <name evidence="6" type="ORF">ABSH63_01670</name>
</gene>
<keyword evidence="1" id="KW-0805">Transcription regulation</keyword>
<dbReference type="RefSeq" id="WP_352886827.1">
    <property type="nucleotide sequence ID" value="NZ_JBEPIJ010000001.1"/>
</dbReference>
<reference evidence="6 7" key="1">
    <citation type="submission" date="2024-06" db="EMBL/GenBank/DDBJ databases">
        <authorList>
            <person name="Li Z."/>
            <person name="Jiang Y."/>
        </authorList>
    </citation>
    <scope>NUCLEOTIDE SEQUENCE [LARGE SCALE GENOMIC DNA]</scope>
    <source>
        <strain evidence="6 7">HSW-8</strain>
    </source>
</reference>
<evidence type="ECO:0000313" key="7">
    <source>
        <dbReference type="Proteomes" id="UP001465331"/>
    </source>
</evidence>
<evidence type="ECO:0000256" key="4">
    <source>
        <dbReference type="PROSITE-ProRule" id="PRU00335"/>
    </source>
</evidence>
<dbReference type="PROSITE" id="PS50977">
    <property type="entry name" value="HTH_TETR_2"/>
    <property type="match status" value="1"/>
</dbReference>
<dbReference type="InterPro" id="IPR001647">
    <property type="entry name" value="HTH_TetR"/>
</dbReference>
<dbReference type="Gene3D" id="1.10.357.10">
    <property type="entry name" value="Tetracycline Repressor, domain 2"/>
    <property type="match status" value="1"/>
</dbReference>
<dbReference type="PRINTS" id="PR00455">
    <property type="entry name" value="HTHTETR"/>
</dbReference>
<feature type="DNA-binding region" description="H-T-H motif" evidence="4">
    <location>
        <begin position="46"/>
        <end position="65"/>
    </location>
</feature>
<dbReference type="InterPro" id="IPR009057">
    <property type="entry name" value="Homeodomain-like_sf"/>
</dbReference>
<comment type="caution">
    <text evidence="6">The sequence shown here is derived from an EMBL/GenBank/DDBJ whole genome shotgun (WGS) entry which is preliminary data.</text>
</comment>
<dbReference type="InterPro" id="IPR050109">
    <property type="entry name" value="HTH-type_TetR-like_transc_reg"/>
</dbReference>
<proteinExistence type="predicted"/>
<dbReference type="PANTHER" id="PTHR30055">
    <property type="entry name" value="HTH-TYPE TRANSCRIPTIONAL REGULATOR RUTR"/>
    <property type="match status" value="1"/>
</dbReference>
<keyword evidence="2 4" id="KW-0238">DNA-binding</keyword>
<organism evidence="6 7">
    <name type="scientific">Sinimarinibacterium thermocellulolyticum</name>
    <dbReference type="NCBI Taxonomy" id="3170016"/>
    <lineage>
        <taxon>Bacteria</taxon>
        <taxon>Pseudomonadati</taxon>
        <taxon>Pseudomonadota</taxon>
        <taxon>Gammaproteobacteria</taxon>
        <taxon>Nevskiales</taxon>
        <taxon>Nevskiaceae</taxon>
        <taxon>Sinimarinibacterium</taxon>
    </lineage>
</organism>
<dbReference type="SUPFAM" id="SSF46689">
    <property type="entry name" value="Homeodomain-like"/>
    <property type="match status" value="1"/>
</dbReference>
<evidence type="ECO:0000313" key="6">
    <source>
        <dbReference type="EMBL" id="MES0872722.1"/>
    </source>
</evidence>
<accession>A0ABV2A636</accession>
<dbReference type="EMBL" id="JBEPIJ010000001">
    <property type="protein sequence ID" value="MES0872722.1"/>
    <property type="molecule type" value="Genomic_DNA"/>
</dbReference>
<feature type="domain" description="HTH tetR-type" evidence="5">
    <location>
        <begin position="23"/>
        <end position="83"/>
    </location>
</feature>